<dbReference type="AlphaFoldDB" id="A0A0V0ZIV6"/>
<reference evidence="2 3" key="1">
    <citation type="submission" date="2015-01" db="EMBL/GenBank/DDBJ databases">
        <title>Evolution of Trichinella species and genotypes.</title>
        <authorList>
            <person name="Korhonen P.K."/>
            <person name="Edoardo P."/>
            <person name="Giuseppe L.R."/>
            <person name="Gasser R.B."/>
        </authorList>
    </citation>
    <scope>NUCLEOTIDE SEQUENCE [LARGE SCALE GENOMIC DNA]</scope>
    <source>
        <strain evidence="2">ISS2496</strain>
    </source>
</reference>
<evidence type="ECO:0000256" key="1">
    <source>
        <dbReference type="SAM" id="MobiDB-lite"/>
    </source>
</evidence>
<proteinExistence type="predicted"/>
<sequence length="72" mass="7437">MADMPTRSRSTCQRLSLASSTRTKSGNTCTRATFKKPPALKGSIHAEPAPVLPPFNASAVSAPARPNAAVAS</sequence>
<feature type="compositionally biased region" description="Polar residues" evidence="1">
    <location>
        <begin position="7"/>
        <end position="31"/>
    </location>
</feature>
<dbReference type="EMBL" id="JYDQ01000164">
    <property type="protein sequence ID" value="KRY12461.1"/>
    <property type="molecule type" value="Genomic_DNA"/>
</dbReference>
<gene>
    <name evidence="2" type="ORF">T12_8394</name>
</gene>
<accession>A0A0V0ZIV6</accession>
<keyword evidence="3" id="KW-1185">Reference proteome</keyword>
<evidence type="ECO:0000313" key="2">
    <source>
        <dbReference type="EMBL" id="KRY12461.1"/>
    </source>
</evidence>
<dbReference type="Proteomes" id="UP000054783">
    <property type="component" value="Unassembled WGS sequence"/>
</dbReference>
<name>A0A0V0ZIV6_9BILA</name>
<protein>
    <submittedName>
        <fullName evidence="2">Uncharacterized protein</fullName>
    </submittedName>
</protein>
<organism evidence="2 3">
    <name type="scientific">Trichinella patagoniensis</name>
    <dbReference type="NCBI Taxonomy" id="990121"/>
    <lineage>
        <taxon>Eukaryota</taxon>
        <taxon>Metazoa</taxon>
        <taxon>Ecdysozoa</taxon>
        <taxon>Nematoda</taxon>
        <taxon>Enoplea</taxon>
        <taxon>Dorylaimia</taxon>
        <taxon>Trichinellida</taxon>
        <taxon>Trichinellidae</taxon>
        <taxon>Trichinella</taxon>
    </lineage>
</organism>
<feature type="region of interest" description="Disordered" evidence="1">
    <location>
        <begin position="1"/>
        <end position="72"/>
    </location>
</feature>
<evidence type="ECO:0000313" key="3">
    <source>
        <dbReference type="Proteomes" id="UP000054783"/>
    </source>
</evidence>
<comment type="caution">
    <text evidence="2">The sequence shown here is derived from an EMBL/GenBank/DDBJ whole genome shotgun (WGS) entry which is preliminary data.</text>
</comment>